<comment type="caution">
    <text evidence="2">The sequence shown here is derived from an EMBL/GenBank/DDBJ whole genome shotgun (WGS) entry which is preliminary data.</text>
</comment>
<organism evidence="2 3">
    <name type="scientific">Leucocoprinus birnbaumii</name>
    <dbReference type="NCBI Taxonomy" id="56174"/>
    <lineage>
        <taxon>Eukaryota</taxon>
        <taxon>Fungi</taxon>
        <taxon>Dikarya</taxon>
        <taxon>Basidiomycota</taxon>
        <taxon>Agaricomycotina</taxon>
        <taxon>Agaricomycetes</taxon>
        <taxon>Agaricomycetidae</taxon>
        <taxon>Agaricales</taxon>
        <taxon>Agaricineae</taxon>
        <taxon>Agaricaceae</taxon>
        <taxon>Leucocoprinus</taxon>
    </lineage>
</organism>
<proteinExistence type="predicted"/>
<evidence type="ECO:0000256" key="1">
    <source>
        <dbReference type="SAM" id="MobiDB-lite"/>
    </source>
</evidence>
<evidence type="ECO:0000313" key="3">
    <source>
        <dbReference type="Proteomes" id="UP001213000"/>
    </source>
</evidence>
<sequence>MASIPTNTSTQAKNYQGTSINFGRLQKIVAYFDKSEAPQILRAETFEGSTWTFVGVSDFEKVTGFPARKQDVFDIELNKFVSIDDFNPRIFSPNFFYITKPSDFRAMTCLGLSDYIAELRKIHEGDTSGKKRKLPSEFDQCEGPHQQKRVPKRCNSRLAQRGKARVTCKQRYQPYVEVPVRRSDRAGPSKQWAEAVAAAFNHLTDPQEETPVDELASVSSFEL</sequence>
<dbReference type="Proteomes" id="UP001213000">
    <property type="component" value="Unassembled WGS sequence"/>
</dbReference>
<protein>
    <submittedName>
        <fullName evidence="2">Uncharacterized protein</fullName>
    </submittedName>
</protein>
<name>A0AAD5VHY2_9AGAR</name>
<dbReference type="AlphaFoldDB" id="A0AAD5VHY2"/>
<reference evidence="2" key="1">
    <citation type="submission" date="2022-07" db="EMBL/GenBank/DDBJ databases">
        <title>Genome Sequence of Leucocoprinus birnbaumii.</title>
        <authorList>
            <person name="Buettner E."/>
        </authorList>
    </citation>
    <scope>NUCLEOTIDE SEQUENCE</scope>
    <source>
        <strain evidence="2">VT141</strain>
    </source>
</reference>
<dbReference type="EMBL" id="JANIEX010001139">
    <property type="protein sequence ID" value="KAJ3560617.1"/>
    <property type="molecule type" value="Genomic_DNA"/>
</dbReference>
<accession>A0AAD5VHY2</accession>
<keyword evidence="3" id="KW-1185">Reference proteome</keyword>
<evidence type="ECO:0000313" key="2">
    <source>
        <dbReference type="EMBL" id="KAJ3560617.1"/>
    </source>
</evidence>
<gene>
    <name evidence="2" type="ORF">NP233_g10719</name>
</gene>
<feature type="region of interest" description="Disordered" evidence="1">
    <location>
        <begin position="203"/>
        <end position="223"/>
    </location>
</feature>